<feature type="transmembrane region" description="Helical" evidence="10">
    <location>
        <begin position="679"/>
        <end position="701"/>
    </location>
</feature>
<evidence type="ECO:0000256" key="4">
    <source>
        <dbReference type="ARBA" id="ARBA00022692"/>
    </source>
</evidence>
<keyword evidence="3" id="KW-0813">Transport</keyword>
<name>A0A067PIZ2_9AGAM</name>
<dbReference type="GO" id="GO:0035673">
    <property type="term" value="F:oligopeptide transmembrane transporter activity"/>
    <property type="evidence" value="ECO:0007669"/>
    <property type="project" value="InterPro"/>
</dbReference>
<organism evidence="11 12">
    <name type="scientific">Jaapia argillacea MUCL 33604</name>
    <dbReference type="NCBI Taxonomy" id="933084"/>
    <lineage>
        <taxon>Eukaryota</taxon>
        <taxon>Fungi</taxon>
        <taxon>Dikarya</taxon>
        <taxon>Basidiomycota</taxon>
        <taxon>Agaricomycotina</taxon>
        <taxon>Agaricomycetes</taxon>
        <taxon>Agaricomycetidae</taxon>
        <taxon>Jaapiales</taxon>
        <taxon>Jaapiaceae</taxon>
        <taxon>Jaapia</taxon>
    </lineage>
</organism>
<feature type="transmembrane region" description="Helical" evidence="10">
    <location>
        <begin position="611"/>
        <end position="634"/>
    </location>
</feature>
<dbReference type="EMBL" id="KL197727">
    <property type="protein sequence ID" value="KDQ54878.1"/>
    <property type="molecule type" value="Genomic_DNA"/>
</dbReference>
<accession>A0A067PIZ2</accession>
<feature type="transmembrane region" description="Helical" evidence="10">
    <location>
        <begin position="758"/>
        <end position="782"/>
    </location>
</feature>
<evidence type="ECO:0000256" key="2">
    <source>
        <dbReference type="ARBA" id="ARBA00008807"/>
    </source>
</evidence>
<keyword evidence="12" id="KW-1185">Reference proteome</keyword>
<dbReference type="Pfam" id="PF03169">
    <property type="entry name" value="OPT"/>
    <property type="match status" value="1"/>
</dbReference>
<feature type="transmembrane region" description="Helical" evidence="10">
    <location>
        <begin position="264"/>
        <end position="283"/>
    </location>
</feature>
<dbReference type="NCBIfam" id="TIGR00727">
    <property type="entry name" value="ISP4_OPT"/>
    <property type="match status" value="1"/>
</dbReference>
<feature type="transmembrane region" description="Helical" evidence="10">
    <location>
        <begin position="443"/>
        <end position="471"/>
    </location>
</feature>
<keyword evidence="7 10" id="KW-1133">Transmembrane helix</keyword>
<evidence type="ECO:0000256" key="8">
    <source>
        <dbReference type="ARBA" id="ARBA00023136"/>
    </source>
</evidence>
<dbReference type="InterPro" id="IPR004648">
    <property type="entry name" value="Oligpept_transpt"/>
</dbReference>
<feature type="transmembrane region" description="Helical" evidence="10">
    <location>
        <begin position="160"/>
        <end position="183"/>
    </location>
</feature>
<feature type="compositionally biased region" description="Polar residues" evidence="9">
    <location>
        <begin position="1"/>
        <end position="13"/>
    </location>
</feature>
<feature type="region of interest" description="Disordered" evidence="9">
    <location>
        <begin position="73"/>
        <end position="110"/>
    </location>
</feature>
<sequence length="823" mass="93151">MESTQPTATSTGVLASLPQFLVRKPVPDVPQDIEDVVMEHLNDPNYDLSTLVPSSASTHDSFEINEKKRTSFSHGYTGTTDVDSESQADSSDRVSTSAPDYKGDEVQYNDESPYPEVRAAVASVDDPTMPVSTVRMWFLGVIYTILIVGLNQFFSFRYPSVFVTGLVVQLTSLPAGKLLEYILPRYRFCIGRYSLTLNPGPFNVKEHTVITVMANVSAMGAYASDVILTQRLFYNQNWSVAYQLLLCLSSQLIGYSFAGMIRQFVVWPSSMIWPGALVNAALFNTLHRNYGKTETKHMSREKFFILAAISSFVWYWVPGYLWTGLSVFNWVCWIAPNNIVINQLFGTVSGLGLGLFTFDWSMISYIGSPLVTPWWAELNTFVSFVIFFWIITPIVYYTNTFYSKFLPMSSITSFDRFGNPYDPTAIVTDGVFDVEKYRNYSPMFLSATFAVSYGPSFAVFSAVVVHVFLWYRRDIVRQFRRTLRDERDVHSRLMRAYPEVPHWWYAALGAIAFVPGVVAITVWDTHLPVWAYILALLLSMCFCLPASMIQAITNQQITIHVLVELLIGYMLPGRPVAMMIFKTYGYVATQQATTFSGDLKLGHYMKVPPRIMFIAQTIATCICCVVVIAVQTWMFSNIPDFCSPDQKHGFICPSSRTFATASLIWGGIGPSRFFSYGALYYPLVYFFLIGAIAPIPFYFLARRYPHSFWRYINMPVFFAGVGALPPASGINYSAWALVGFIFQYWMRRFHFRWWMRYNYILSAALDSGIALSVIIIFFGVLFPKGGINVNWWGNIAWMNTADAMGLPLITPDPNVGFGPTTWS</sequence>
<keyword evidence="4 10" id="KW-0812">Transmembrane</keyword>
<evidence type="ECO:0000313" key="11">
    <source>
        <dbReference type="EMBL" id="KDQ54878.1"/>
    </source>
</evidence>
<dbReference type="AlphaFoldDB" id="A0A067PIZ2"/>
<keyword evidence="5" id="KW-0571">Peptide transport</keyword>
<keyword evidence="8 10" id="KW-0472">Membrane</keyword>
<feature type="transmembrane region" description="Helical" evidence="10">
    <location>
        <begin position="240"/>
        <end position="258"/>
    </location>
</feature>
<dbReference type="InParanoid" id="A0A067PIZ2"/>
<evidence type="ECO:0000256" key="1">
    <source>
        <dbReference type="ARBA" id="ARBA00004141"/>
    </source>
</evidence>
<evidence type="ECO:0000256" key="6">
    <source>
        <dbReference type="ARBA" id="ARBA00022927"/>
    </source>
</evidence>
<feature type="transmembrane region" description="Helical" evidence="10">
    <location>
        <begin position="378"/>
        <end position="398"/>
    </location>
</feature>
<evidence type="ECO:0000256" key="3">
    <source>
        <dbReference type="ARBA" id="ARBA00022448"/>
    </source>
</evidence>
<keyword evidence="6" id="KW-0653">Protein transport</keyword>
<evidence type="ECO:0000313" key="12">
    <source>
        <dbReference type="Proteomes" id="UP000027265"/>
    </source>
</evidence>
<evidence type="ECO:0000256" key="5">
    <source>
        <dbReference type="ARBA" id="ARBA00022856"/>
    </source>
</evidence>
<evidence type="ECO:0000256" key="7">
    <source>
        <dbReference type="ARBA" id="ARBA00022989"/>
    </source>
</evidence>
<dbReference type="OrthoDB" id="9986677at2759"/>
<evidence type="ECO:0008006" key="13">
    <source>
        <dbReference type="Google" id="ProtNLM"/>
    </source>
</evidence>
<proteinExistence type="inferred from homology"/>
<dbReference type="NCBIfam" id="TIGR00728">
    <property type="entry name" value="OPT_sfam"/>
    <property type="match status" value="1"/>
</dbReference>
<evidence type="ECO:0000256" key="9">
    <source>
        <dbReference type="SAM" id="MobiDB-lite"/>
    </source>
</evidence>
<dbReference type="PANTHER" id="PTHR22601">
    <property type="entry name" value="ISP4 LIKE PROTEIN"/>
    <property type="match status" value="1"/>
</dbReference>
<dbReference type="HOGENOM" id="CLU_004965_1_1_1"/>
<dbReference type="GO" id="GO:0016020">
    <property type="term" value="C:membrane"/>
    <property type="evidence" value="ECO:0007669"/>
    <property type="project" value="UniProtKB-SubCell"/>
</dbReference>
<protein>
    <recommendedName>
        <fullName evidence="13">OPT oligopeptide transporter</fullName>
    </recommendedName>
</protein>
<gene>
    <name evidence="11" type="ORF">JAAARDRAFT_37990</name>
</gene>
<dbReference type="InterPro" id="IPR004813">
    <property type="entry name" value="OPT"/>
</dbReference>
<feature type="transmembrane region" description="Helical" evidence="10">
    <location>
        <begin position="136"/>
        <end position="154"/>
    </location>
</feature>
<dbReference type="Proteomes" id="UP000027265">
    <property type="component" value="Unassembled WGS sequence"/>
</dbReference>
<feature type="compositionally biased region" description="Polar residues" evidence="9">
    <location>
        <begin position="73"/>
        <end position="98"/>
    </location>
</feature>
<reference evidence="12" key="1">
    <citation type="journal article" date="2014" name="Proc. Natl. Acad. Sci. U.S.A.">
        <title>Extensive sampling of basidiomycete genomes demonstrates inadequacy of the white-rot/brown-rot paradigm for wood decay fungi.</title>
        <authorList>
            <person name="Riley R."/>
            <person name="Salamov A.A."/>
            <person name="Brown D.W."/>
            <person name="Nagy L.G."/>
            <person name="Floudas D."/>
            <person name="Held B.W."/>
            <person name="Levasseur A."/>
            <person name="Lombard V."/>
            <person name="Morin E."/>
            <person name="Otillar R."/>
            <person name="Lindquist E.A."/>
            <person name="Sun H."/>
            <person name="LaButti K.M."/>
            <person name="Schmutz J."/>
            <person name="Jabbour D."/>
            <person name="Luo H."/>
            <person name="Baker S.E."/>
            <person name="Pisabarro A.G."/>
            <person name="Walton J.D."/>
            <person name="Blanchette R.A."/>
            <person name="Henrissat B."/>
            <person name="Martin F."/>
            <person name="Cullen D."/>
            <person name="Hibbett D.S."/>
            <person name="Grigoriev I.V."/>
        </authorList>
    </citation>
    <scope>NUCLEOTIDE SEQUENCE [LARGE SCALE GENOMIC DNA]</scope>
    <source>
        <strain evidence="12">MUCL 33604</strain>
    </source>
</reference>
<feature type="transmembrane region" description="Helical" evidence="10">
    <location>
        <begin position="343"/>
        <end position="366"/>
    </location>
</feature>
<dbReference type="GO" id="GO:0015031">
    <property type="term" value="P:protein transport"/>
    <property type="evidence" value="ECO:0007669"/>
    <property type="project" value="UniProtKB-KW"/>
</dbReference>
<feature type="region of interest" description="Disordered" evidence="9">
    <location>
        <begin position="1"/>
        <end position="22"/>
    </location>
</feature>
<evidence type="ECO:0000256" key="10">
    <source>
        <dbReference type="SAM" id="Phobius"/>
    </source>
</evidence>
<comment type="subcellular location">
    <subcellularLocation>
        <location evidence="1">Membrane</location>
        <topology evidence="1">Multi-pass membrane protein</topology>
    </subcellularLocation>
</comment>
<feature type="transmembrane region" description="Helical" evidence="10">
    <location>
        <begin position="303"/>
        <end position="323"/>
    </location>
</feature>
<dbReference type="FunCoup" id="A0A067PIZ2">
    <property type="interactions" value="9"/>
</dbReference>
<feature type="transmembrane region" description="Helical" evidence="10">
    <location>
        <begin position="502"/>
        <end position="523"/>
    </location>
</feature>
<feature type="transmembrane region" description="Helical" evidence="10">
    <location>
        <begin position="529"/>
        <end position="549"/>
    </location>
</feature>
<comment type="similarity">
    <text evidence="2">Belongs to the oligopeptide OPT transporter family.</text>
</comment>